<dbReference type="InterPro" id="IPR003724">
    <property type="entry name" value="CblAdoTrfase_CobA"/>
</dbReference>
<dbReference type="Pfam" id="PF02572">
    <property type="entry name" value="CobA_CobO_BtuR"/>
    <property type="match status" value="1"/>
</dbReference>
<evidence type="ECO:0000256" key="2">
    <source>
        <dbReference type="ARBA" id="ARBA00007487"/>
    </source>
</evidence>
<comment type="similarity">
    <text evidence="2">Belongs to the Cob(I)alamin adenosyltransferase family.</text>
</comment>
<dbReference type="PANTHER" id="PTHR46638:SF1">
    <property type="entry name" value="CORRINOID ADENOSYLTRANSFERASE"/>
    <property type="match status" value="1"/>
</dbReference>
<evidence type="ECO:0000256" key="8">
    <source>
        <dbReference type="ARBA" id="ARBA00048555"/>
    </source>
</evidence>
<name>A0ABY5Y4C6_9BACT</name>
<sequence length="167" mass="18806">MIIVYTGNGKGKTSASVGQAIRALGNGIPLCFVQFMKSDVQAGEQIFLQQLLQDNLYIGGKGFFRKEEERPKHREAVLACLKWIETKKETVSMLVCDEILYAYHAKLISKEEIENLISFCRANKKHLVLSGRYAPDWLMEQADIVSEIQEIKHACSKGVPAQKGIEF</sequence>
<dbReference type="Proteomes" id="UP001058120">
    <property type="component" value="Chromosome"/>
</dbReference>
<evidence type="ECO:0000256" key="4">
    <source>
        <dbReference type="ARBA" id="ARBA00024929"/>
    </source>
</evidence>
<dbReference type="InterPro" id="IPR027417">
    <property type="entry name" value="P-loop_NTPase"/>
</dbReference>
<evidence type="ECO:0000256" key="1">
    <source>
        <dbReference type="ARBA" id="ARBA00005121"/>
    </source>
</evidence>
<evidence type="ECO:0000256" key="9">
    <source>
        <dbReference type="ARBA" id="ARBA00048692"/>
    </source>
</evidence>
<comment type="pathway">
    <text evidence="1">Cofactor biosynthesis; adenosylcobalamin biosynthesis; adenosylcobalamin from cob(II)yrinate a,c-diamide: step 2/7.</text>
</comment>
<dbReference type="SUPFAM" id="SSF52540">
    <property type="entry name" value="P-loop containing nucleoside triphosphate hydrolases"/>
    <property type="match status" value="1"/>
</dbReference>
<dbReference type="RefSeq" id="WP_334315840.1">
    <property type="nucleotide sequence ID" value="NZ_CP065938.1"/>
</dbReference>
<comment type="catalytic activity">
    <reaction evidence="9">
        <text>2 cob(II)alamin + reduced [electron-transfer flavoprotein] + 2 ATP = 2 adenosylcob(III)alamin + 2 triphosphate + oxidized [electron-transfer flavoprotein] + 3 H(+)</text>
        <dbReference type="Rhea" id="RHEA:28671"/>
        <dbReference type="Rhea" id="RHEA-COMP:10685"/>
        <dbReference type="Rhea" id="RHEA-COMP:10686"/>
        <dbReference type="ChEBI" id="CHEBI:15378"/>
        <dbReference type="ChEBI" id="CHEBI:16304"/>
        <dbReference type="ChEBI" id="CHEBI:18036"/>
        <dbReference type="ChEBI" id="CHEBI:18408"/>
        <dbReference type="ChEBI" id="CHEBI:30616"/>
        <dbReference type="ChEBI" id="CHEBI:57692"/>
        <dbReference type="ChEBI" id="CHEBI:58307"/>
        <dbReference type="EC" id="2.5.1.17"/>
    </reaction>
</comment>
<evidence type="ECO:0000313" key="11">
    <source>
        <dbReference type="Proteomes" id="UP001058120"/>
    </source>
</evidence>
<dbReference type="EC" id="2.5.1.17" evidence="3"/>
<protein>
    <recommendedName>
        <fullName evidence="3">corrinoid adenosyltransferase</fullName>
        <ecNumber evidence="3">2.5.1.17</ecNumber>
    </recommendedName>
    <alternativeName>
        <fullName evidence="5">Cob(II)alamin adenosyltransferase</fullName>
    </alternativeName>
    <alternativeName>
        <fullName evidence="7">Cob(II)yrinic acid a,c-diamide adenosyltransferase</fullName>
    </alternativeName>
    <alternativeName>
        <fullName evidence="6">Cobinamide/cobalamin adenosyltransferase</fullName>
    </alternativeName>
</protein>
<accession>A0ABY5Y4C6</accession>
<evidence type="ECO:0000256" key="3">
    <source>
        <dbReference type="ARBA" id="ARBA00012454"/>
    </source>
</evidence>
<evidence type="ECO:0000256" key="5">
    <source>
        <dbReference type="ARBA" id="ARBA00031529"/>
    </source>
</evidence>
<dbReference type="EMBL" id="CP065938">
    <property type="protein sequence ID" value="UWX06237.1"/>
    <property type="molecule type" value="Genomic_DNA"/>
</dbReference>
<proteinExistence type="inferred from homology"/>
<organism evidence="10 11">
    <name type="scientific">Taurinivorans muris</name>
    <dbReference type="NCBI Taxonomy" id="2787751"/>
    <lineage>
        <taxon>Bacteria</taxon>
        <taxon>Pseudomonadati</taxon>
        <taxon>Thermodesulfobacteriota</taxon>
        <taxon>Desulfovibrionia</taxon>
        <taxon>Desulfovibrionales</taxon>
        <taxon>Desulfovibrionaceae</taxon>
        <taxon>Taurinivorans</taxon>
    </lineage>
</organism>
<comment type="function">
    <text evidence="4">Required for both de novo synthesis of the corrin ring for the assimilation of exogenous corrinoids. Participates in the adenosylation of a variety of incomplete and complete corrinoids.</text>
</comment>
<evidence type="ECO:0000256" key="6">
    <source>
        <dbReference type="ARBA" id="ARBA00033334"/>
    </source>
</evidence>
<evidence type="ECO:0000256" key="7">
    <source>
        <dbReference type="ARBA" id="ARBA00033354"/>
    </source>
</evidence>
<dbReference type="PANTHER" id="PTHR46638">
    <property type="entry name" value="CORRINOID ADENOSYLTRANSFERASE"/>
    <property type="match status" value="1"/>
</dbReference>
<evidence type="ECO:0000313" key="10">
    <source>
        <dbReference type="EMBL" id="UWX06237.1"/>
    </source>
</evidence>
<reference evidence="10" key="1">
    <citation type="submission" date="2020-12" db="EMBL/GenBank/DDBJ databases">
        <title>Taurinivorans muris gen. nov., sp. nov., fundamental and realized metabolic niche of a ubiquitous sulfidogenic bacterium in the murine intestine.</title>
        <authorList>
            <person name="Ye H."/>
            <person name="Hanson B.T."/>
            <person name="Loy A."/>
        </authorList>
    </citation>
    <scope>NUCLEOTIDE SEQUENCE</scope>
    <source>
        <strain evidence="10">LT0009</strain>
    </source>
</reference>
<comment type="catalytic activity">
    <reaction evidence="8">
        <text>2 cob(II)yrinate a,c diamide + reduced [electron-transfer flavoprotein] + 2 ATP = 2 adenosylcob(III)yrinate a,c-diamide + 2 triphosphate + oxidized [electron-transfer flavoprotein] + 3 H(+)</text>
        <dbReference type="Rhea" id="RHEA:11528"/>
        <dbReference type="Rhea" id="RHEA-COMP:10685"/>
        <dbReference type="Rhea" id="RHEA-COMP:10686"/>
        <dbReference type="ChEBI" id="CHEBI:15378"/>
        <dbReference type="ChEBI" id="CHEBI:18036"/>
        <dbReference type="ChEBI" id="CHEBI:30616"/>
        <dbReference type="ChEBI" id="CHEBI:57692"/>
        <dbReference type="ChEBI" id="CHEBI:58307"/>
        <dbReference type="ChEBI" id="CHEBI:58503"/>
        <dbReference type="ChEBI" id="CHEBI:58537"/>
        <dbReference type="EC" id="2.5.1.17"/>
    </reaction>
</comment>
<keyword evidence="11" id="KW-1185">Reference proteome</keyword>
<dbReference type="PIRSF" id="PIRSF015617">
    <property type="entry name" value="Adensltrnsf_CobA"/>
    <property type="match status" value="1"/>
</dbReference>
<gene>
    <name evidence="10" type="ORF">JBF11_02655</name>
</gene>
<dbReference type="Gene3D" id="3.40.50.300">
    <property type="entry name" value="P-loop containing nucleotide triphosphate hydrolases"/>
    <property type="match status" value="1"/>
</dbReference>